<dbReference type="InterPro" id="IPR024260">
    <property type="entry name" value="Vac7"/>
</dbReference>
<feature type="region of interest" description="Disordered" evidence="1">
    <location>
        <begin position="206"/>
        <end position="315"/>
    </location>
</feature>
<evidence type="ECO:0000256" key="1">
    <source>
        <dbReference type="SAM" id="MobiDB-lite"/>
    </source>
</evidence>
<feature type="compositionally biased region" description="Polar residues" evidence="1">
    <location>
        <begin position="235"/>
        <end position="245"/>
    </location>
</feature>
<proteinExistence type="predicted"/>
<keyword evidence="2" id="KW-0472">Membrane</keyword>
<comment type="caution">
    <text evidence="3">The sequence shown here is derived from an EMBL/GenBank/DDBJ whole genome shotgun (WGS) entry which is preliminary data.</text>
</comment>
<dbReference type="EMBL" id="JAEUBD010001540">
    <property type="protein sequence ID" value="KAH3659317.1"/>
    <property type="molecule type" value="Genomic_DNA"/>
</dbReference>
<accession>A0A9P8NTY8</accession>
<dbReference type="Pfam" id="PF12751">
    <property type="entry name" value="Vac7"/>
    <property type="match status" value="1"/>
</dbReference>
<gene>
    <name evidence="3" type="ORF">OGATHE_006201</name>
</gene>
<feature type="region of interest" description="Disordered" evidence="1">
    <location>
        <begin position="1"/>
        <end position="55"/>
    </location>
</feature>
<feature type="transmembrane region" description="Helical" evidence="2">
    <location>
        <begin position="434"/>
        <end position="456"/>
    </location>
</feature>
<name>A0A9P8NTY8_9ASCO</name>
<dbReference type="GO" id="GO:0000329">
    <property type="term" value="C:fungal-type vacuole membrane"/>
    <property type="evidence" value="ECO:0007669"/>
    <property type="project" value="TreeGrafter"/>
</dbReference>
<reference evidence="3" key="1">
    <citation type="journal article" date="2021" name="Open Biol.">
        <title>Shared evolutionary footprints suggest mitochondrial oxidative damage underlies multiple complex I losses in fungi.</title>
        <authorList>
            <person name="Schikora-Tamarit M.A."/>
            <person name="Marcet-Houben M."/>
            <person name="Nosek J."/>
            <person name="Gabaldon T."/>
        </authorList>
    </citation>
    <scope>NUCLEOTIDE SEQUENCE</scope>
    <source>
        <strain evidence="3">NCAIM Y.01608</strain>
    </source>
</reference>
<dbReference type="Proteomes" id="UP000788993">
    <property type="component" value="Unassembled WGS sequence"/>
</dbReference>
<dbReference type="GO" id="GO:0070772">
    <property type="term" value="C:PAS complex"/>
    <property type="evidence" value="ECO:0007669"/>
    <property type="project" value="TreeGrafter"/>
</dbReference>
<dbReference type="PANTHER" id="PTHR28258">
    <property type="entry name" value="VACUOLAR SEGREGATION PROTEIN 7"/>
    <property type="match status" value="1"/>
</dbReference>
<evidence type="ECO:0008006" key="5">
    <source>
        <dbReference type="Google" id="ProtNLM"/>
    </source>
</evidence>
<dbReference type="GO" id="GO:0010513">
    <property type="term" value="P:positive regulation of phosphatidylinositol biosynthetic process"/>
    <property type="evidence" value="ECO:0007669"/>
    <property type="project" value="TreeGrafter"/>
</dbReference>
<keyword evidence="2" id="KW-1133">Transmembrane helix</keyword>
<dbReference type="GO" id="GO:0000011">
    <property type="term" value="P:vacuole inheritance"/>
    <property type="evidence" value="ECO:0007669"/>
    <property type="project" value="TreeGrafter"/>
</dbReference>
<dbReference type="AlphaFoldDB" id="A0A9P8NTY8"/>
<dbReference type="PANTHER" id="PTHR28258:SF1">
    <property type="entry name" value="VACUOLAR SEGREGATION PROTEIN 7"/>
    <property type="match status" value="1"/>
</dbReference>
<reference evidence="3" key="2">
    <citation type="submission" date="2021-01" db="EMBL/GenBank/DDBJ databases">
        <authorList>
            <person name="Schikora-Tamarit M.A."/>
        </authorList>
    </citation>
    <scope>NUCLEOTIDE SEQUENCE</scope>
    <source>
        <strain evidence="3">NCAIM Y.01608</strain>
    </source>
</reference>
<evidence type="ECO:0000256" key="2">
    <source>
        <dbReference type="SAM" id="Phobius"/>
    </source>
</evidence>
<sequence length="632" mass="68801">MSRPKQTEVPSKPAFTNAQRVGSGGSDTDGRRNFTLENKGLAAKQDAKNKNTKSSMVAVVQEQAQNPNLVHILPVSNIVNTVGSGTSSATTGSGSGSSVVANGTMGSSASAGVSRQVSSADISKTASATTGNGASDSFLTHLKSKRSVIDGPVMEEGLRPKKAGAASSLMNLRNANTVSSTSTIQSKASSRAEFFAAKLHDAIKVDDKNSSDSEETFVYDTSTNERPGEPETANDETLTAQQTISDGVRDREALAGAATVVRQEDAPSETCSNRSEHNFNSTTSQDRAEEQDRAQSKSPVPPAEDRNQLRQITSRVFDSKGVIPRRYSGMNYEIDDLEETYSAQQVNEPDIYSDSDDDASLSEHAYNNNNYGSISSDGYLSNFQNGVYLQQPFLESRNNKLGGNKLKRKPKNLYFSPHDFTGAREVRIRQIKSFCYTIGLILVLLSVGFMSGFILATTKELQHTQIDAISDVLISQEELVFNMEVESFNPGFLSITIQDANIDVFARSQYVDAEEADKKRTPRPVSTILLGTVTSLDVPLHFQGGFFNRQLDWSTTEIKIKNPCSFDDSGEIKILEPAEKWLNISKNPFDLIIRGVLSYQLPISTSNQTVSVSRTFEVNPKDLEGPIPGTKE</sequence>
<feature type="compositionally biased region" description="Polar residues" evidence="1">
    <location>
        <begin position="269"/>
        <end position="285"/>
    </location>
</feature>
<evidence type="ECO:0000313" key="4">
    <source>
        <dbReference type="Proteomes" id="UP000788993"/>
    </source>
</evidence>
<keyword evidence="4" id="KW-1185">Reference proteome</keyword>
<organism evidence="3 4">
    <name type="scientific">Ogataea polymorpha</name>
    <dbReference type="NCBI Taxonomy" id="460523"/>
    <lineage>
        <taxon>Eukaryota</taxon>
        <taxon>Fungi</taxon>
        <taxon>Dikarya</taxon>
        <taxon>Ascomycota</taxon>
        <taxon>Saccharomycotina</taxon>
        <taxon>Pichiomycetes</taxon>
        <taxon>Pichiales</taxon>
        <taxon>Pichiaceae</taxon>
        <taxon>Ogataea</taxon>
    </lineage>
</organism>
<dbReference type="GO" id="GO:1903778">
    <property type="term" value="P:protein localization to vacuolar membrane"/>
    <property type="evidence" value="ECO:0007669"/>
    <property type="project" value="TreeGrafter"/>
</dbReference>
<feature type="compositionally biased region" description="Basic and acidic residues" evidence="1">
    <location>
        <begin position="286"/>
        <end position="295"/>
    </location>
</feature>
<keyword evidence="2" id="KW-0812">Transmembrane</keyword>
<protein>
    <recommendedName>
        <fullName evidence="5">Vacuolar segregation protein 7</fullName>
    </recommendedName>
</protein>
<evidence type="ECO:0000313" key="3">
    <source>
        <dbReference type="EMBL" id="KAH3659317.1"/>
    </source>
</evidence>